<proteinExistence type="inferred from homology"/>
<dbReference type="InterPro" id="IPR035906">
    <property type="entry name" value="MetI-like_sf"/>
</dbReference>
<evidence type="ECO:0000313" key="9">
    <source>
        <dbReference type="EMBL" id="MET7014439.1"/>
    </source>
</evidence>
<evidence type="ECO:0000256" key="2">
    <source>
        <dbReference type="ARBA" id="ARBA00022448"/>
    </source>
</evidence>
<evidence type="ECO:0000313" key="10">
    <source>
        <dbReference type="Proteomes" id="UP001549691"/>
    </source>
</evidence>
<name>A0ABV2TKK2_9RHOO</name>
<organism evidence="9 10">
    <name type="scientific">Uliginosibacterium flavum</name>
    <dbReference type="NCBI Taxonomy" id="1396831"/>
    <lineage>
        <taxon>Bacteria</taxon>
        <taxon>Pseudomonadati</taxon>
        <taxon>Pseudomonadota</taxon>
        <taxon>Betaproteobacteria</taxon>
        <taxon>Rhodocyclales</taxon>
        <taxon>Zoogloeaceae</taxon>
        <taxon>Uliginosibacterium</taxon>
    </lineage>
</organism>
<gene>
    <name evidence="9" type="ORF">ABXR19_09580</name>
</gene>
<feature type="transmembrane region" description="Helical" evidence="7">
    <location>
        <begin position="56"/>
        <end position="80"/>
    </location>
</feature>
<protein>
    <submittedName>
        <fullName evidence="9">ABC transporter permease subunit</fullName>
    </submittedName>
</protein>
<keyword evidence="5 7" id="KW-1133">Transmembrane helix</keyword>
<dbReference type="SUPFAM" id="SSF161098">
    <property type="entry name" value="MetI-like"/>
    <property type="match status" value="1"/>
</dbReference>
<evidence type="ECO:0000256" key="4">
    <source>
        <dbReference type="ARBA" id="ARBA00022692"/>
    </source>
</evidence>
<comment type="similarity">
    <text evidence="7">Belongs to the binding-protein-dependent transport system permease family.</text>
</comment>
<dbReference type="EMBL" id="JBEWZI010000008">
    <property type="protein sequence ID" value="MET7014439.1"/>
    <property type="molecule type" value="Genomic_DNA"/>
</dbReference>
<keyword evidence="10" id="KW-1185">Reference proteome</keyword>
<feature type="transmembrane region" description="Helical" evidence="7">
    <location>
        <begin position="146"/>
        <end position="168"/>
    </location>
</feature>
<keyword evidence="6 7" id="KW-0472">Membrane</keyword>
<dbReference type="InterPro" id="IPR000515">
    <property type="entry name" value="MetI-like"/>
</dbReference>
<evidence type="ECO:0000256" key="7">
    <source>
        <dbReference type="RuleBase" id="RU363032"/>
    </source>
</evidence>
<comment type="caution">
    <text evidence="9">The sequence shown here is derived from an EMBL/GenBank/DDBJ whole genome shotgun (WGS) entry which is preliminary data.</text>
</comment>
<reference evidence="9 10" key="1">
    <citation type="submission" date="2024-07" db="EMBL/GenBank/DDBJ databases">
        <title>Uliginosibacterium flavum JJ3220;KACC:17644.</title>
        <authorList>
            <person name="Kim M.K."/>
        </authorList>
    </citation>
    <scope>NUCLEOTIDE SEQUENCE [LARGE SCALE GENOMIC DNA]</scope>
    <source>
        <strain evidence="9 10">KACC:17644</strain>
    </source>
</reference>
<dbReference type="Proteomes" id="UP001549691">
    <property type="component" value="Unassembled WGS sequence"/>
</dbReference>
<keyword evidence="4 7" id="KW-0812">Transmembrane</keyword>
<dbReference type="PROSITE" id="PS50928">
    <property type="entry name" value="ABC_TM1"/>
    <property type="match status" value="1"/>
</dbReference>
<keyword evidence="2 7" id="KW-0813">Transport</keyword>
<dbReference type="RefSeq" id="WP_354600900.1">
    <property type="nucleotide sequence ID" value="NZ_JBEWZI010000008.1"/>
</dbReference>
<comment type="subcellular location">
    <subcellularLocation>
        <location evidence="1 7">Cell membrane</location>
        <topology evidence="1 7">Multi-pass membrane protein</topology>
    </subcellularLocation>
</comment>
<keyword evidence="3" id="KW-1003">Cell membrane</keyword>
<evidence type="ECO:0000256" key="5">
    <source>
        <dbReference type="ARBA" id="ARBA00022989"/>
    </source>
</evidence>
<accession>A0ABV2TKK2</accession>
<evidence type="ECO:0000256" key="6">
    <source>
        <dbReference type="ARBA" id="ARBA00023136"/>
    </source>
</evidence>
<feature type="transmembrane region" description="Helical" evidence="7">
    <location>
        <begin position="207"/>
        <end position="225"/>
    </location>
</feature>
<feature type="transmembrane region" description="Helical" evidence="7">
    <location>
        <begin position="20"/>
        <end position="44"/>
    </location>
</feature>
<dbReference type="PANTHER" id="PTHR30183">
    <property type="entry name" value="MOLYBDENUM TRANSPORT SYSTEM PERMEASE PROTEIN MODB"/>
    <property type="match status" value="1"/>
</dbReference>
<dbReference type="PANTHER" id="PTHR30183:SF3">
    <property type="entry name" value="MOLYBDENUM TRANSPORT SYSTEM PERMEASE PROTEIN MODB"/>
    <property type="match status" value="1"/>
</dbReference>
<evidence type="ECO:0000256" key="1">
    <source>
        <dbReference type="ARBA" id="ARBA00004651"/>
    </source>
</evidence>
<dbReference type="CDD" id="cd06261">
    <property type="entry name" value="TM_PBP2"/>
    <property type="match status" value="1"/>
</dbReference>
<evidence type="ECO:0000256" key="3">
    <source>
        <dbReference type="ARBA" id="ARBA00022475"/>
    </source>
</evidence>
<evidence type="ECO:0000259" key="8">
    <source>
        <dbReference type="PROSITE" id="PS50928"/>
    </source>
</evidence>
<dbReference type="Pfam" id="PF00528">
    <property type="entry name" value="BPD_transp_1"/>
    <property type="match status" value="1"/>
</dbReference>
<sequence length="231" mass="24399">MSGSLTILLQTLTDTSVLYALWLTAKVALLTVALHAVAGLLLGYALSVPRWPGRALLDAAITMPLVFPPIALGFVLLLLLGREGLLGGWLLACCDLSLVFSVSGVVFAAFVAGLPLVVKPVQTAMETLSARLGEVARTLGKREWEIVLFVLIPNVKRALATGLVLGFGRSMGEVGITLMLGGNIAGRTNTVSLEIYNAVFAGEYSRGIVLTALLGLASLAVFWFMRRAGMS</sequence>
<feature type="domain" description="ABC transmembrane type-1" evidence="8">
    <location>
        <begin position="21"/>
        <end position="225"/>
    </location>
</feature>
<dbReference type="Gene3D" id="1.10.3720.10">
    <property type="entry name" value="MetI-like"/>
    <property type="match status" value="1"/>
</dbReference>
<feature type="transmembrane region" description="Helical" evidence="7">
    <location>
        <begin position="86"/>
        <end position="118"/>
    </location>
</feature>